<protein>
    <submittedName>
        <fullName evidence="1">Type VI secretion system-associated protein TagF</fullName>
    </submittedName>
</protein>
<gene>
    <name evidence="1" type="primary">tagF</name>
    <name evidence="1" type="ORF">ACFOGH_17700</name>
</gene>
<accession>A0ABV7J4T3</accession>
<dbReference type="Pfam" id="PF09867">
    <property type="entry name" value="TagF_N"/>
    <property type="match status" value="1"/>
</dbReference>
<organism evidence="1 2">
    <name type="scientific">Cypionkella sinensis</name>
    <dbReference type="NCBI Taxonomy" id="1756043"/>
    <lineage>
        <taxon>Bacteria</taxon>
        <taxon>Pseudomonadati</taxon>
        <taxon>Pseudomonadota</taxon>
        <taxon>Alphaproteobacteria</taxon>
        <taxon>Rhodobacterales</taxon>
        <taxon>Paracoccaceae</taxon>
        <taxon>Cypionkella</taxon>
    </lineage>
</organism>
<evidence type="ECO:0000313" key="1">
    <source>
        <dbReference type="EMBL" id="MFC3182838.1"/>
    </source>
</evidence>
<dbReference type="InterPro" id="IPR017748">
    <property type="entry name" value="TagF"/>
</dbReference>
<sequence length="208" mass="22099">MIALYGKHPSKGDFIGGGLPVQAGLEGWLDGALAEARHGLDQAWESVWAAARPVRFWIGPSVWGEPVAGVMGPSGDKVGRRYPLLIAGFGPDCPPCPVIDPAQDWHGAVETKLLQVLAGETAELNGFALPCPATLPAGPPEFWAARPGADAAGLLEDIAITDHHRASHNRSYWWIAGDDFGHSQVWAGEGLPSGHVLAWFLRGYAENA</sequence>
<dbReference type="Gene3D" id="3.40.1730.10">
    <property type="entry name" value="pa0076 domain"/>
    <property type="match status" value="1"/>
</dbReference>
<dbReference type="Proteomes" id="UP001595547">
    <property type="component" value="Unassembled WGS sequence"/>
</dbReference>
<reference evidence="2" key="1">
    <citation type="journal article" date="2019" name="Int. J. Syst. Evol. Microbiol.">
        <title>The Global Catalogue of Microorganisms (GCM) 10K type strain sequencing project: providing services to taxonomists for standard genome sequencing and annotation.</title>
        <authorList>
            <consortium name="The Broad Institute Genomics Platform"/>
            <consortium name="The Broad Institute Genome Sequencing Center for Infectious Disease"/>
            <person name="Wu L."/>
            <person name="Ma J."/>
        </authorList>
    </citation>
    <scope>NUCLEOTIDE SEQUENCE [LARGE SCALE GENOMIC DNA]</scope>
    <source>
        <strain evidence="2">KCTC 52039</strain>
    </source>
</reference>
<evidence type="ECO:0000313" key="2">
    <source>
        <dbReference type="Proteomes" id="UP001595547"/>
    </source>
</evidence>
<dbReference type="EMBL" id="JBHRTO010000002">
    <property type="protein sequence ID" value="MFC3182838.1"/>
    <property type="molecule type" value="Genomic_DNA"/>
</dbReference>
<dbReference type="NCBIfam" id="TIGR03373">
    <property type="entry name" value="VI_minor_4"/>
    <property type="match status" value="1"/>
</dbReference>
<proteinExistence type="predicted"/>
<dbReference type="RefSeq" id="WP_380074494.1">
    <property type="nucleotide sequence ID" value="NZ_JBHRTO010000002.1"/>
</dbReference>
<comment type="caution">
    <text evidence="1">The sequence shown here is derived from an EMBL/GenBank/DDBJ whole genome shotgun (WGS) entry which is preliminary data.</text>
</comment>
<dbReference type="InterPro" id="IPR038225">
    <property type="entry name" value="TagF_sf"/>
</dbReference>
<name>A0ABV7J4T3_9RHOB</name>
<keyword evidence="2" id="KW-1185">Reference proteome</keyword>